<evidence type="ECO:0000256" key="1">
    <source>
        <dbReference type="ARBA" id="ARBA00023125"/>
    </source>
</evidence>
<dbReference type="AlphaFoldDB" id="A0A1R4G482"/>
<dbReference type="GO" id="GO:0003677">
    <property type="term" value="F:DNA binding"/>
    <property type="evidence" value="ECO:0007669"/>
    <property type="project" value="UniProtKB-KW"/>
</dbReference>
<dbReference type="InterPro" id="IPR009057">
    <property type="entry name" value="Homeodomain-like_sf"/>
</dbReference>
<protein>
    <submittedName>
        <fullName evidence="3">Transcriptional regulator, TetR family</fullName>
    </submittedName>
</protein>
<reference evidence="3 4" key="1">
    <citation type="submission" date="2017-02" db="EMBL/GenBank/DDBJ databases">
        <authorList>
            <person name="Peterson S.W."/>
        </authorList>
    </citation>
    <scope>NUCLEOTIDE SEQUENCE [LARGE SCALE GENOMIC DNA]</scope>
    <source>
        <strain evidence="3 4">LMG 22410</strain>
    </source>
</reference>
<gene>
    <name evidence="3" type="ORF">CZ674_08610</name>
</gene>
<dbReference type="EMBL" id="FUHU01000037">
    <property type="protein sequence ID" value="SJM62946.1"/>
    <property type="molecule type" value="Genomic_DNA"/>
</dbReference>
<organism evidence="3 4">
    <name type="scientific">Agrococcus casei LMG 22410</name>
    <dbReference type="NCBI Taxonomy" id="1255656"/>
    <lineage>
        <taxon>Bacteria</taxon>
        <taxon>Bacillati</taxon>
        <taxon>Actinomycetota</taxon>
        <taxon>Actinomycetes</taxon>
        <taxon>Micrococcales</taxon>
        <taxon>Microbacteriaceae</taxon>
        <taxon>Agrococcus</taxon>
    </lineage>
</organism>
<accession>A0A1R4G482</accession>
<evidence type="ECO:0000313" key="4">
    <source>
        <dbReference type="Proteomes" id="UP000195787"/>
    </source>
</evidence>
<evidence type="ECO:0000259" key="2">
    <source>
        <dbReference type="Pfam" id="PF00440"/>
    </source>
</evidence>
<sequence length="170" mass="18165">MQAATELFLRHGPDVTIRQIADRAGVSVGTVMGVADKDGLIVRVLDTVIADLPMPAPSVSPDATTAVMQQLTPFVEWFSNHVDLARAYLAVLVSGRQSSQVFESLAQRLISSIAAVLGDEPEAKVTAHLIHRAYLGELMIWAGSGDTSPTPTLENLRRSVRTSIGSSTLT</sequence>
<proteinExistence type="predicted"/>
<dbReference type="Proteomes" id="UP000195787">
    <property type="component" value="Unassembled WGS sequence"/>
</dbReference>
<name>A0A1R4G482_9MICO</name>
<dbReference type="Gene3D" id="1.10.357.10">
    <property type="entry name" value="Tetracycline Repressor, domain 2"/>
    <property type="match status" value="1"/>
</dbReference>
<dbReference type="InterPro" id="IPR001647">
    <property type="entry name" value="HTH_TetR"/>
</dbReference>
<keyword evidence="4" id="KW-1185">Reference proteome</keyword>
<evidence type="ECO:0000313" key="3">
    <source>
        <dbReference type="EMBL" id="SJM62946.1"/>
    </source>
</evidence>
<dbReference type="SUPFAM" id="SSF46689">
    <property type="entry name" value="Homeodomain-like"/>
    <property type="match status" value="1"/>
</dbReference>
<dbReference type="Pfam" id="PF00440">
    <property type="entry name" value="TetR_N"/>
    <property type="match status" value="1"/>
</dbReference>
<keyword evidence="1" id="KW-0238">DNA-binding</keyword>
<feature type="domain" description="HTH tetR-type" evidence="2">
    <location>
        <begin position="2"/>
        <end position="31"/>
    </location>
</feature>